<dbReference type="SUPFAM" id="SSF49452">
    <property type="entry name" value="Starch-binding domain-like"/>
    <property type="match status" value="1"/>
</dbReference>
<feature type="region of interest" description="Disordered" evidence="2">
    <location>
        <begin position="1"/>
        <end position="31"/>
    </location>
</feature>
<gene>
    <name evidence="3" type="ORF">GCM10011372_29270</name>
</gene>
<dbReference type="GO" id="GO:0030246">
    <property type="term" value="F:carbohydrate binding"/>
    <property type="evidence" value="ECO:0007669"/>
    <property type="project" value="InterPro"/>
</dbReference>
<sequence>MGSTEATIRGHIRTPAHPPLKTHGGAPRPDPRIEVQVFHAADGVFRTTASMDPHTWEYIASDLPTGDYVVRAHDTKGAYLDTWFPRSPTRDGAEALHVEEGIISPLNKVNVDFHMILVPRLAGQVLTLGPRAPRDIEVVAFDVSTRAEAGRVTGIDDRFSLALPIGRYAVLFHDPAGHFEDQWFSLGTSLETATVVELGVDLDAAQVNVFLVEREEPAGSLSGRVRASDGLPLGQAELVVHDEQQHQVATSAADADGAFRIDGLTPGRYRVAAHSPDHAFLLSWFDRKSALDEADLVTVRSAADTAGIDIVVTKVGGSIHGQTVGPDGSPPAVGVEVRAVPADPAWSPVSTNIRVDGSYKLEHLPPHDYRVVFLPASALLAPQWFNEAASEAVATIITVSIGTASGGVDARLQPPGASISGTVMTGDGGAIPARAWVFASRPDGTYVAQTVIAANGTYTLSDLDPGNYRLDVFLDDPYVKTWFPGVPFEADAGTVSVGLSQARTGIDVRVPIGASIEGRVTTTDGKVLPARVTASAIGDDPESWDETEVAADGHYRLDGLAQGSYIVVITDPGGRYVRRWYPAAADAASATRLTLAAGEVRAGIDVVLEASGVALTGKVSTSDAQPLPANVRAYLALPGTDEPVANTIVAADGSYILRGFGAGTYDLHVQDHSGEHDDALVPNVAVTAALVDLDVVLAVRGSIAGILATSDGNAVPTNILVEAYAASTGDLARQVFATPVAGDYRIGGLTPGDYKVLVRPLGDYAEQWYPAKTSLTDAFAIGVTQGQSVSGIDITLLPE</sequence>
<dbReference type="EMBL" id="BMMD01000019">
    <property type="protein sequence ID" value="GGJ88824.1"/>
    <property type="molecule type" value="Genomic_DNA"/>
</dbReference>
<evidence type="ECO:0000313" key="3">
    <source>
        <dbReference type="EMBL" id="GGJ88824.1"/>
    </source>
</evidence>
<keyword evidence="1" id="KW-0732">Signal</keyword>
<evidence type="ECO:0000256" key="1">
    <source>
        <dbReference type="ARBA" id="ARBA00022729"/>
    </source>
</evidence>
<dbReference type="Proteomes" id="UP000636956">
    <property type="component" value="Unassembled WGS sequence"/>
</dbReference>
<dbReference type="Gene3D" id="2.60.40.1120">
    <property type="entry name" value="Carboxypeptidase-like, regulatory domain"/>
    <property type="match status" value="2"/>
</dbReference>
<protein>
    <submittedName>
        <fullName evidence="3">Uncharacterized protein</fullName>
    </submittedName>
</protein>
<keyword evidence="4" id="KW-1185">Reference proteome</keyword>
<dbReference type="PANTHER" id="PTHR23303">
    <property type="entry name" value="CARBOXYPEPTIDASE REGULATORY REGION-CONTAINING"/>
    <property type="match status" value="1"/>
</dbReference>
<evidence type="ECO:0000256" key="2">
    <source>
        <dbReference type="SAM" id="MobiDB-lite"/>
    </source>
</evidence>
<comment type="caution">
    <text evidence="3">The sequence shown here is derived from an EMBL/GenBank/DDBJ whole genome shotgun (WGS) entry which is preliminary data.</text>
</comment>
<dbReference type="Pfam" id="PF13620">
    <property type="entry name" value="CarboxypepD_reg"/>
    <property type="match status" value="1"/>
</dbReference>
<dbReference type="InterPro" id="IPR013784">
    <property type="entry name" value="Carb-bd-like_fold"/>
</dbReference>
<accession>A0A917UVP5</accession>
<evidence type="ECO:0000313" key="4">
    <source>
        <dbReference type="Proteomes" id="UP000636956"/>
    </source>
</evidence>
<dbReference type="InterPro" id="IPR051417">
    <property type="entry name" value="SDr/BOS_complex"/>
</dbReference>
<dbReference type="AlphaFoldDB" id="A0A917UVP5"/>
<organism evidence="3 4">
    <name type="scientific">Agromyces bauzanensis</name>
    <dbReference type="NCBI Taxonomy" id="1308924"/>
    <lineage>
        <taxon>Bacteria</taxon>
        <taxon>Bacillati</taxon>
        <taxon>Actinomycetota</taxon>
        <taxon>Actinomycetes</taxon>
        <taxon>Micrococcales</taxon>
        <taxon>Microbacteriaceae</taxon>
        <taxon>Agromyces</taxon>
    </lineage>
</organism>
<reference evidence="3" key="1">
    <citation type="journal article" date="2014" name="Int. J. Syst. Evol. Microbiol.">
        <title>Complete genome sequence of Corynebacterium casei LMG S-19264T (=DSM 44701T), isolated from a smear-ripened cheese.</title>
        <authorList>
            <consortium name="US DOE Joint Genome Institute (JGI-PGF)"/>
            <person name="Walter F."/>
            <person name="Albersmeier A."/>
            <person name="Kalinowski J."/>
            <person name="Ruckert C."/>
        </authorList>
    </citation>
    <scope>NUCLEOTIDE SEQUENCE</scope>
    <source>
        <strain evidence="3">CGMCC 1.8984</strain>
    </source>
</reference>
<dbReference type="SUPFAM" id="SSF49478">
    <property type="entry name" value="Cna protein B-type domain"/>
    <property type="match status" value="2"/>
</dbReference>
<dbReference type="RefSeq" id="WP_188744155.1">
    <property type="nucleotide sequence ID" value="NZ_BAABFW010000005.1"/>
</dbReference>
<reference evidence="3" key="2">
    <citation type="submission" date="2020-09" db="EMBL/GenBank/DDBJ databases">
        <authorList>
            <person name="Sun Q."/>
            <person name="Zhou Y."/>
        </authorList>
    </citation>
    <scope>NUCLEOTIDE SEQUENCE</scope>
    <source>
        <strain evidence="3">CGMCC 1.8984</strain>
    </source>
</reference>
<proteinExistence type="predicted"/>
<name>A0A917UVP5_9MICO</name>
<dbReference type="PANTHER" id="PTHR23303:SF14">
    <property type="entry name" value="BOS COMPLEX SUBUNIT NOMO1-RELATED"/>
    <property type="match status" value="1"/>
</dbReference>